<evidence type="ECO:0000313" key="2">
    <source>
        <dbReference type="EMBL" id="KAK3323979.1"/>
    </source>
</evidence>
<protein>
    <submittedName>
        <fullName evidence="2">Uncharacterized protein</fullName>
    </submittedName>
</protein>
<dbReference type="AlphaFoldDB" id="A0AAE0IF42"/>
<keyword evidence="1" id="KW-0472">Membrane</keyword>
<sequence>MSWMFMSLGSVCLPSRGFVGSLAGCWGFERRRGMTERLHVMSVCLYFSCTFIYFMLFSCLLVVCCLVVGDTPPLDKLGTLHACIYVDGGWMPLGQTDVRCRLVSRQSGITITPLKSGGEVYGRAFVKARIAIFGGLGFRVRMWDVSRLPEVGT</sequence>
<reference evidence="2" key="1">
    <citation type="journal article" date="2023" name="Mol. Phylogenet. Evol.">
        <title>Genome-scale phylogeny and comparative genomics of the fungal order Sordariales.</title>
        <authorList>
            <person name="Hensen N."/>
            <person name="Bonometti L."/>
            <person name="Westerberg I."/>
            <person name="Brannstrom I.O."/>
            <person name="Guillou S."/>
            <person name="Cros-Aarteil S."/>
            <person name="Calhoun S."/>
            <person name="Haridas S."/>
            <person name="Kuo A."/>
            <person name="Mondo S."/>
            <person name="Pangilinan J."/>
            <person name="Riley R."/>
            <person name="LaButti K."/>
            <person name="Andreopoulos B."/>
            <person name="Lipzen A."/>
            <person name="Chen C."/>
            <person name="Yan M."/>
            <person name="Daum C."/>
            <person name="Ng V."/>
            <person name="Clum A."/>
            <person name="Steindorff A."/>
            <person name="Ohm R.A."/>
            <person name="Martin F."/>
            <person name="Silar P."/>
            <person name="Natvig D.O."/>
            <person name="Lalanne C."/>
            <person name="Gautier V."/>
            <person name="Ament-Velasquez S.L."/>
            <person name="Kruys A."/>
            <person name="Hutchinson M.I."/>
            <person name="Powell A.J."/>
            <person name="Barry K."/>
            <person name="Miller A.N."/>
            <person name="Grigoriev I.V."/>
            <person name="Debuchy R."/>
            <person name="Gladieux P."/>
            <person name="Hiltunen Thoren M."/>
            <person name="Johannesson H."/>
        </authorList>
    </citation>
    <scope>NUCLEOTIDE SEQUENCE</scope>
    <source>
        <strain evidence="2">SMH4131-1</strain>
    </source>
</reference>
<dbReference type="EMBL" id="JAUEPO010000004">
    <property type="protein sequence ID" value="KAK3323979.1"/>
    <property type="molecule type" value="Genomic_DNA"/>
</dbReference>
<keyword evidence="3" id="KW-1185">Reference proteome</keyword>
<gene>
    <name evidence="2" type="ORF">B0T19DRAFT_218952</name>
</gene>
<feature type="transmembrane region" description="Helical" evidence="1">
    <location>
        <begin position="45"/>
        <end position="68"/>
    </location>
</feature>
<organism evidence="2 3">
    <name type="scientific">Cercophora scortea</name>
    <dbReference type="NCBI Taxonomy" id="314031"/>
    <lineage>
        <taxon>Eukaryota</taxon>
        <taxon>Fungi</taxon>
        <taxon>Dikarya</taxon>
        <taxon>Ascomycota</taxon>
        <taxon>Pezizomycotina</taxon>
        <taxon>Sordariomycetes</taxon>
        <taxon>Sordariomycetidae</taxon>
        <taxon>Sordariales</taxon>
        <taxon>Lasiosphaeriaceae</taxon>
        <taxon>Cercophora</taxon>
    </lineage>
</organism>
<accession>A0AAE0IF42</accession>
<evidence type="ECO:0000256" key="1">
    <source>
        <dbReference type="SAM" id="Phobius"/>
    </source>
</evidence>
<proteinExistence type="predicted"/>
<dbReference type="Proteomes" id="UP001286456">
    <property type="component" value="Unassembled WGS sequence"/>
</dbReference>
<name>A0AAE0IF42_9PEZI</name>
<evidence type="ECO:0000313" key="3">
    <source>
        <dbReference type="Proteomes" id="UP001286456"/>
    </source>
</evidence>
<keyword evidence="1" id="KW-1133">Transmembrane helix</keyword>
<keyword evidence="1" id="KW-0812">Transmembrane</keyword>
<comment type="caution">
    <text evidence="2">The sequence shown here is derived from an EMBL/GenBank/DDBJ whole genome shotgun (WGS) entry which is preliminary data.</text>
</comment>
<reference evidence="2" key="2">
    <citation type="submission" date="2023-06" db="EMBL/GenBank/DDBJ databases">
        <authorList>
            <consortium name="Lawrence Berkeley National Laboratory"/>
            <person name="Haridas S."/>
            <person name="Hensen N."/>
            <person name="Bonometti L."/>
            <person name="Westerberg I."/>
            <person name="Brannstrom I.O."/>
            <person name="Guillou S."/>
            <person name="Cros-Aarteil S."/>
            <person name="Calhoun S."/>
            <person name="Kuo A."/>
            <person name="Mondo S."/>
            <person name="Pangilinan J."/>
            <person name="Riley R."/>
            <person name="Labutti K."/>
            <person name="Andreopoulos B."/>
            <person name="Lipzen A."/>
            <person name="Chen C."/>
            <person name="Yanf M."/>
            <person name="Daum C."/>
            <person name="Ng V."/>
            <person name="Clum A."/>
            <person name="Steindorff A."/>
            <person name="Ohm R."/>
            <person name="Martin F."/>
            <person name="Silar P."/>
            <person name="Natvig D."/>
            <person name="Lalanne C."/>
            <person name="Gautier V."/>
            <person name="Ament-Velasquez S.L."/>
            <person name="Kruys A."/>
            <person name="Hutchinson M.I."/>
            <person name="Powell A.J."/>
            <person name="Barry K."/>
            <person name="Miller A.N."/>
            <person name="Grigoriev I.V."/>
            <person name="Debuchy R."/>
            <person name="Gladieux P."/>
            <person name="Thoren M.H."/>
            <person name="Johannesson H."/>
        </authorList>
    </citation>
    <scope>NUCLEOTIDE SEQUENCE</scope>
    <source>
        <strain evidence="2">SMH4131-1</strain>
    </source>
</reference>